<dbReference type="Proteomes" id="UP000215215">
    <property type="component" value="Unassembled WGS sequence"/>
</dbReference>
<evidence type="ECO:0008006" key="3">
    <source>
        <dbReference type="Google" id="ProtNLM"/>
    </source>
</evidence>
<dbReference type="EMBL" id="NOZQ01000073">
    <property type="protein sequence ID" value="OYD16285.1"/>
    <property type="molecule type" value="Genomic_DNA"/>
</dbReference>
<comment type="caution">
    <text evidence="1">The sequence shown here is derived from an EMBL/GenBank/DDBJ whole genome shotgun (WGS) entry which is preliminary data.</text>
</comment>
<dbReference type="InterPro" id="IPR026444">
    <property type="entry name" value="Secre_tail"/>
</dbReference>
<reference evidence="1 2" key="1">
    <citation type="submission" date="2017-07" db="EMBL/GenBank/DDBJ databases">
        <title>Recovery of genomes from metagenomes via a dereplication, aggregation, and scoring strategy.</title>
        <authorList>
            <person name="Sieber C.M."/>
            <person name="Probst A.J."/>
            <person name="Sharrar A."/>
            <person name="Thomas B.C."/>
            <person name="Hess M."/>
            <person name="Tringe S.G."/>
            <person name="Banfield J.F."/>
        </authorList>
    </citation>
    <scope>NUCLEOTIDE SEQUENCE [LARGE SCALE GENOMIC DNA]</scope>
    <source>
        <strain evidence="1">JGI_Cruoil_03_44_89</strain>
    </source>
</reference>
<sequence>MILVDDRVKAGYHVIKLDSKNLPSGIYFARLVTDNYKATKKLVFMR</sequence>
<dbReference type="AlphaFoldDB" id="A0A235BXK8"/>
<protein>
    <recommendedName>
        <fullName evidence="3">Secretion system C-terminal sorting domain-containing protein</fullName>
    </recommendedName>
</protein>
<evidence type="ECO:0000313" key="2">
    <source>
        <dbReference type="Proteomes" id="UP000215215"/>
    </source>
</evidence>
<organism evidence="1 2">
    <name type="scientific">candidate division WOR-3 bacterium JGI_Cruoil_03_44_89</name>
    <dbReference type="NCBI Taxonomy" id="1973748"/>
    <lineage>
        <taxon>Bacteria</taxon>
        <taxon>Bacteria division WOR-3</taxon>
    </lineage>
</organism>
<dbReference type="NCBIfam" id="TIGR04183">
    <property type="entry name" value="Por_Secre_tail"/>
    <property type="match status" value="1"/>
</dbReference>
<proteinExistence type="predicted"/>
<name>A0A235BXK8_UNCW3</name>
<accession>A0A235BXK8</accession>
<evidence type="ECO:0000313" key="1">
    <source>
        <dbReference type="EMBL" id="OYD16285.1"/>
    </source>
</evidence>
<gene>
    <name evidence="1" type="ORF">CH333_03730</name>
</gene>